<dbReference type="SUPFAM" id="SSF53850">
    <property type="entry name" value="Periplasmic binding protein-like II"/>
    <property type="match status" value="1"/>
</dbReference>
<evidence type="ECO:0000256" key="2">
    <source>
        <dbReference type="ARBA" id="ARBA00022448"/>
    </source>
</evidence>
<dbReference type="GO" id="GO:0042301">
    <property type="term" value="F:phosphate ion binding"/>
    <property type="evidence" value="ECO:0007669"/>
    <property type="project" value="InterPro"/>
</dbReference>
<dbReference type="InterPro" id="IPR050962">
    <property type="entry name" value="Phosphate-bind_PstS"/>
</dbReference>
<dbReference type="Gene3D" id="3.40.190.10">
    <property type="entry name" value="Periplasmic binding protein-like II"/>
    <property type="match status" value="2"/>
</dbReference>
<dbReference type="AlphaFoldDB" id="A0A6J6Q7D5"/>
<reference evidence="6" key="1">
    <citation type="submission" date="2020-05" db="EMBL/GenBank/DDBJ databases">
        <authorList>
            <person name="Chiriac C."/>
            <person name="Salcher M."/>
            <person name="Ghai R."/>
            <person name="Kavagutti S V."/>
        </authorList>
    </citation>
    <scope>NUCLEOTIDE SEQUENCE</scope>
</reference>
<dbReference type="Pfam" id="PF12849">
    <property type="entry name" value="PBP_like_2"/>
    <property type="match status" value="1"/>
</dbReference>
<proteinExistence type="inferred from homology"/>
<feature type="compositionally biased region" description="Polar residues" evidence="4">
    <location>
        <begin position="30"/>
        <end position="41"/>
    </location>
</feature>
<dbReference type="PANTHER" id="PTHR42996">
    <property type="entry name" value="PHOSPHATE-BINDING PROTEIN PSTS"/>
    <property type="match status" value="1"/>
</dbReference>
<evidence type="ECO:0000259" key="5">
    <source>
        <dbReference type="Pfam" id="PF12849"/>
    </source>
</evidence>
<name>A0A6J6Q7D5_9ZZZZ</name>
<dbReference type="PANTHER" id="PTHR42996:SF1">
    <property type="entry name" value="PHOSPHATE-BINDING PROTEIN PSTS"/>
    <property type="match status" value="1"/>
</dbReference>
<dbReference type="EMBL" id="CAEZXR010000115">
    <property type="protein sequence ID" value="CAB4704688.1"/>
    <property type="molecule type" value="Genomic_DNA"/>
</dbReference>
<evidence type="ECO:0000256" key="1">
    <source>
        <dbReference type="ARBA" id="ARBA00008725"/>
    </source>
</evidence>
<feature type="domain" description="PBP" evidence="5">
    <location>
        <begin position="41"/>
        <end position="338"/>
    </location>
</feature>
<dbReference type="CDD" id="cd13565">
    <property type="entry name" value="PBP2_PstS"/>
    <property type="match status" value="1"/>
</dbReference>
<accession>A0A6J6Q7D5</accession>
<evidence type="ECO:0000313" key="6">
    <source>
        <dbReference type="EMBL" id="CAB4704688.1"/>
    </source>
</evidence>
<keyword evidence="3" id="KW-0592">Phosphate transport</keyword>
<dbReference type="PROSITE" id="PS51257">
    <property type="entry name" value="PROKAR_LIPOPROTEIN"/>
    <property type="match status" value="1"/>
</dbReference>
<gene>
    <name evidence="6" type="ORF">UFOPK2579_01120</name>
</gene>
<protein>
    <submittedName>
        <fullName evidence="6">Unannotated protein</fullName>
    </submittedName>
</protein>
<evidence type="ECO:0000256" key="3">
    <source>
        <dbReference type="ARBA" id="ARBA00022592"/>
    </source>
</evidence>
<dbReference type="GO" id="GO:0043190">
    <property type="term" value="C:ATP-binding cassette (ABC) transporter complex"/>
    <property type="evidence" value="ECO:0007669"/>
    <property type="project" value="InterPro"/>
</dbReference>
<keyword evidence="2" id="KW-0813">Transport</keyword>
<feature type="region of interest" description="Disordered" evidence="4">
    <location>
        <begin position="27"/>
        <end position="53"/>
    </location>
</feature>
<dbReference type="InterPro" id="IPR024370">
    <property type="entry name" value="PBP_domain"/>
</dbReference>
<dbReference type="InterPro" id="IPR005673">
    <property type="entry name" value="ABC_phos-bd_PstS"/>
</dbReference>
<comment type="similarity">
    <text evidence="1">Belongs to the PstS family.</text>
</comment>
<dbReference type="PIRSF" id="PIRSF002756">
    <property type="entry name" value="PstS"/>
    <property type="match status" value="1"/>
</dbReference>
<sequence>MNSTSIRRAVVPGIAALALLLSACGAGNEETPSTDGGSSDAATGLSGDLAGGGATSQEKAQAAWRAGFQTANPDVTINYDPVGSGTGRENFINEAYLFAGTDSPITDEEGELTAAKERCGGSDVIQVPAYVSPIAVVFNLPGIDSLNLSAEVLTGIFDGSITAWDDQAIVADNPDADLPSSDIVPVHRSDDSGTTENFTKYLEAAGGWSFEPDGEWPSDISGGEAAEGTSGVTGLVTDNEGYIAYADASAAGDLGVVSVKVGSDFNAPSTDGAAKTLAISPLTEGNAPTDMAFDIDRATTESGAYPVILVSYLLACQTYPADQAEVVKAYLEYVISPEGQEAANAEAGSAPLDAGVQADALAILEGITAQ</sequence>
<organism evidence="6">
    <name type="scientific">freshwater metagenome</name>
    <dbReference type="NCBI Taxonomy" id="449393"/>
    <lineage>
        <taxon>unclassified sequences</taxon>
        <taxon>metagenomes</taxon>
        <taxon>ecological metagenomes</taxon>
    </lineage>
</organism>
<dbReference type="GO" id="GO:0035435">
    <property type="term" value="P:phosphate ion transmembrane transport"/>
    <property type="evidence" value="ECO:0007669"/>
    <property type="project" value="InterPro"/>
</dbReference>
<evidence type="ECO:0000256" key="4">
    <source>
        <dbReference type="SAM" id="MobiDB-lite"/>
    </source>
</evidence>